<dbReference type="OMA" id="HALNDIH"/>
<gene>
    <name evidence="3" type="primary">LOC118404247</name>
</gene>
<evidence type="ECO:0000256" key="1">
    <source>
        <dbReference type="ARBA" id="ARBA00022737"/>
    </source>
</evidence>
<dbReference type="AlphaFoldDB" id="A0A9J7HJM5"/>
<protein>
    <submittedName>
        <fullName evidence="3">Dystonin-like</fullName>
    </submittedName>
</protein>
<dbReference type="Gene3D" id="2.30.30.140">
    <property type="match status" value="1"/>
</dbReference>
<dbReference type="Pfam" id="PF00435">
    <property type="entry name" value="Spectrin"/>
    <property type="match status" value="4"/>
</dbReference>
<dbReference type="KEGG" id="bfo:118404247"/>
<dbReference type="GeneID" id="118404247"/>
<proteinExistence type="predicted"/>
<name>A0A9J7HJM5_BRAFL</name>
<dbReference type="InterPro" id="IPR002017">
    <property type="entry name" value="Spectrin_repeat"/>
</dbReference>
<dbReference type="RefSeq" id="XP_035659189.1">
    <property type="nucleotide sequence ID" value="XM_035803296.1"/>
</dbReference>
<dbReference type="PANTHER" id="PTHR11915">
    <property type="entry name" value="SPECTRIN/FILAMIN RELATED CYTOSKELETAL PROTEIN"/>
    <property type="match status" value="1"/>
</dbReference>
<dbReference type="SMART" id="SM00150">
    <property type="entry name" value="SPEC"/>
    <property type="match status" value="4"/>
</dbReference>
<sequence length="600" mass="67333">MASVICVPGNNEAILLEVGAKVSAKFQGPPVGYYEAEIVDILECVEYEVSFEDNPKKKVKVGAEKVQFFIKEKEYVEVETDDGWKKALLHKFHDSSEYTVVFEDGLKRSMGRNKIKPLKPERADPGKKVHSLKRKVSAQGKRIPQTQAQVSEWEAKVETLSEWLSDTEELVANQLQRPPSSQLKIIEAQLQEQKLLKRLVDDKKPTVDSLKQEAKQLSSIADPGDRRNIQQQLTDLFQRWDALTINTTDRKQKLEDILEAAKDFKDAFDPLVEWVEATERKLSSQQPITTDPAKMEADTTEHQAITRDIADHREAVEDAVETGKSLLAQTTGDDVHVIQERLDILEDRYANISSTANGRQQRLQQALPLARKFKDATEKLSDWLDKVEADMGTAEVAAGSEQELERFRVITKDITDHRAAVEDAVETGKSLLTQATGDDVHVIQERLDILEDRYANISSTANGRQQRLQQALPLARKFKDATEKLSDWLDKVEADMGTAEVAAGSEQELEIFREYKKQVDGHKHLVANMNEAGAKVMELSPGEGARSVEHKIANINQRYDSVIAALSGKNGDSLNVLAQQEEEGLTQTQAQVSNEKFSLL</sequence>
<dbReference type="Gene3D" id="1.20.58.60">
    <property type="match status" value="3"/>
</dbReference>
<keyword evidence="2" id="KW-1185">Reference proteome</keyword>
<dbReference type="CDD" id="cd00176">
    <property type="entry name" value="SPEC"/>
    <property type="match status" value="2"/>
</dbReference>
<dbReference type="FunFam" id="1.20.58.60:FF:000008">
    <property type="entry name" value="microtubule-actin cross-linking factor 1"/>
    <property type="match status" value="1"/>
</dbReference>
<evidence type="ECO:0000313" key="2">
    <source>
        <dbReference type="Proteomes" id="UP000001554"/>
    </source>
</evidence>
<dbReference type="InterPro" id="IPR018159">
    <property type="entry name" value="Spectrin/alpha-actinin"/>
</dbReference>
<dbReference type="SUPFAM" id="SSF46966">
    <property type="entry name" value="Spectrin repeat"/>
    <property type="match status" value="3"/>
</dbReference>
<dbReference type="Proteomes" id="UP000001554">
    <property type="component" value="Chromosome 2"/>
</dbReference>
<accession>A0A9J7HJM5</accession>
<evidence type="ECO:0000313" key="3">
    <source>
        <dbReference type="RefSeq" id="XP_035659189.1"/>
    </source>
</evidence>
<organism evidence="2 3">
    <name type="scientific">Branchiostoma floridae</name>
    <name type="common">Florida lancelet</name>
    <name type="synonym">Amphioxus</name>
    <dbReference type="NCBI Taxonomy" id="7739"/>
    <lineage>
        <taxon>Eukaryota</taxon>
        <taxon>Metazoa</taxon>
        <taxon>Chordata</taxon>
        <taxon>Cephalochordata</taxon>
        <taxon>Leptocardii</taxon>
        <taxon>Amphioxiformes</taxon>
        <taxon>Branchiostomatidae</taxon>
        <taxon>Branchiostoma</taxon>
    </lineage>
</organism>
<dbReference type="OrthoDB" id="10016565at2759"/>
<reference evidence="2" key="1">
    <citation type="journal article" date="2020" name="Nat. Ecol. Evol.">
        <title>Deeply conserved synteny resolves early events in vertebrate evolution.</title>
        <authorList>
            <person name="Simakov O."/>
            <person name="Marletaz F."/>
            <person name="Yue J.X."/>
            <person name="O'Connell B."/>
            <person name="Jenkins J."/>
            <person name="Brandt A."/>
            <person name="Calef R."/>
            <person name="Tung C.H."/>
            <person name="Huang T.K."/>
            <person name="Schmutz J."/>
            <person name="Satoh N."/>
            <person name="Yu J.K."/>
            <person name="Putnam N.H."/>
            <person name="Green R.E."/>
            <person name="Rokhsar D.S."/>
        </authorList>
    </citation>
    <scope>NUCLEOTIDE SEQUENCE [LARGE SCALE GENOMIC DNA]</scope>
    <source>
        <strain evidence="2">S238N-H82</strain>
    </source>
</reference>
<reference evidence="3" key="2">
    <citation type="submission" date="2025-08" db="UniProtKB">
        <authorList>
            <consortium name="RefSeq"/>
        </authorList>
    </citation>
    <scope>IDENTIFICATION</scope>
    <source>
        <strain evidence="3">S238N-H82</strain>
        <tissue evidence="3">Testes</tissue>
    </source>
</reference>
<keyword evidence="1" id="KW-0677">Repeat</keyword>